<sequence length="205" mass="22949">MAVSVQVGIFIYIGWNDIFNVIEEVEKPKRNVPLGMFLSLLIVACLYLLTNVAYFTALSPEELLNVHMVVTSCADKTLEPECQYFDVSQSLLGALYISIGDLGQLIESLGIVCTLVFMTLSASVLYIRTGKTKFKSTIQMPIVIPIISTGLILGLYILGPYQNQTGNIAATGMLLLAVPVHYVFVYRLKKSRKSPWLVHWQLREW</sequence>
<dbReference type="HOGENOM" id="CLU_1338701_0_0_1"/>
<reference evidence="6 8" key="2">
    <citation type="journal article" date="2013" name="Nature">
        <title>Insights into bilaterian evolution from three spiralian genomes.</title>
        <authorList>
            <person name="Simakov O."/>
            <person name="Marletaz F."/>
            <person name="Cho S.J."/>
            <person name="Edsinger-Gonzales E."/>
            <person name="Havlak P."/>
            <person name="Hellsten U."/>
            <person name="Kuo D.H."/>
            <person name="Larsson T."/>
            <person name="Lv J."/>
            <person name="Arendt D."/>
            <person name="Savage R."/>
            <person name="Osoegawa K."/>
            <person name="de Jong P."/>
            <person name="Grimwood J."/>
            <person name="Chapman J.A."/>
            <person name="Shapiro H."/>
            <person name="Aerts A."/>
            <person name="Otillar R.P."/>
            <person name="Terry A.Y."/>
            <person name="Boore J.L."/>
            <person name="Grigoriev I.V."/>
            <person name="Lindberg D.R."/>
            <person name="Seaver E.C."/>
            <person name="Weisblat D.A."/>
            <person name="Putnam N.H."/>
            <person name="Rokhsar D.S."/>
        </authorList>
    </citation>
    <scope>NUCLEOTIDE SEQUENCE</scope>
    <source>
        <strain evidence="6 8">I ESC-2004</strain>
    </source>
</reference>
<dbReference type="Pfam" id="PF13520">
    <property type="entry name" value="AA_permease_2"/>
    <property type="match status" value="1"/>
</dbReference>
<dbReference type="EMBL" id="KB309861">
    <property type="protein sequence ID" value="ELT93122.1"/>
    <property type="molecule type" value="Genomic_DNA"/>
</dbReference>
<name>R7TI12_CAPTE</name>
<dbReference type="Proteomes" id="UP000014760">
    <property type="component" value="Unassembled WGS sequence"/>
</dbReference>
<keyword evidence="3 5" id="KW-1133">Transmembrane helix</keyword>
<feature type="transmembrane region" description="Helical" evidence="5">
    <location>
        <begin position="138"/>
        <end position="159"/>
    </location>
</feature>
<proteinExistence type="predicted"/>
<evidence type="ECO:0008006" key="9">
    <source>
        <dbReference type="Google" id="ProtNLM"/>
    </source>
</evidence>
<keyword evidence="4 5" id="KW-0472">Membrane</keyword>
<feature type="transmembrane region" description="Helical" evidence="5">
    <location>
        <begin position="165"/>
        <end position="185"/>
    </location>
</feature>
<gene>
    <name evidence="6" type="ORF">CAPTEDRAFT_195774</name>
</gene>
<reference evidence="7" key="3">
    <citation type="submission" date="2015-06" db="UniProtKB">
        <authorList>
            <consortium name="EnsemblMetazoa"/>
        </authorList>
    </citation>
    <scope>IDENTIFICATION</scope>
</reference>
<dbReference type="OrthoDB" id="5982228at2759"/>
<dbReference type="Gene3D" id="1.20.1740.10">
    <property type="entry name" value="Amino acid/polyamine transporter I"/>
    <property type="match status" value="2"/>
</dbReference>
<keyword evidence="8" id="KW-1185">Reference proteome</keyword>
<evidence type="ECO:0000313" key="8">
    <source>
        <dbReference type="Proteomes" id="UP000014760"/>
    </source>
</evidence>
<feature type="transmembrane region" description="Helical" evidence="5">
    <location>
        <begin position="105"/>
        <end position="126"/>
    </location>
</feature>
<dbReference type="AlphaFoldDB" id="R7TI12"/>
<protein>
    <recommendedName>
        <fullName evidence="9">Amino acid permease/ SLC12A domain-containing protein</fullName>
    </recommendedName>
</protein>
<evidence type="ECO:0000256" key="1">
    <source>
        <dbReference type="ARBA" id="ARBA00004141"/>
    </source>
</evidence>
<dbReference type="OMA" id="FANQTMG"/>
<evidence type="ECO:0000313" key="7">
    <source>
        <dbReference type="EnsemblMetazoa" id="CapteP195774"/>
    </source>
</evidence>
<dbReference type="InterPro" id="IPR002293">
    <property type="entry name" value="AA/rel_permease1"/>
</dbReference>
<evidence type="ECO:0000256" key="4">
    <source>
        <dbReference type="ARBA" id="ARBA00023136"/>
    </source>
</evidence>
<keyword evidence="2 5" id="KW-0812">Transmembrane</keyword>
<dbReference type="GO" id="GO:0015179">
    <property type="term" value="F:L-amino acid transmembrane transporter activity"/>
    <property type="evidence" value="ECO:0007669"/>
    <property type="project" value="TreeGrafter"/>
</dbReference>
<evidence type="ECO:0000256" key="3">
    <source>
        <dbReference type="ARBA" id="ARBA00022989"/>
    </source>
</evidence>
<accession>R7TI12</accession>
<dbReference type="EMBL" id="AMQN01012943">
    <property type="status" value="NOT_ANNOTATED_CDS"/>
    <property type="molecule type" value="Genomic_DNA"/>
</dbReference>
<dbReference type="InterPro" id="IPR050598">
    <property type="entry name" value="AminoAcid_Transporter"/>
</dbReference>
<dbReference type="PANTHER" id="PTHR11785:SF375">
    <property type="entry name" value="AMINO ACID TRANSPORTER"/>
    <property type="match status" value="1"/>
</dbReference>
<dbReference type="STRING" id="283909.R7TI12"/>
<organism evidence="6">
    <name type="scientific">Capitella teleta</name>
    <name type="common">Polychaete worm</name>
    <dbReference type="NCBI Taxonomy" id="283909"/>
    <lineage>
        <taxon>Eukaryota</taxon>
        <taxon>Metazoa</taxon>
        <taxon>Spiralia</taxon>
        <taxon>Lophotrochozoa</taxon>
        <taxon>Annelida</taxon>
        <taxon>Polychaeta</taxon>
        <taxon>Sedentaria</taxon>
        <taxon>Scolecida</taxon>
        <taxon>Capitellidae</taxon>
        <taxon>Capitella</taxon>
    </lineage>
</organism>
<comment type="subcellular location">
    <subcellularLocation>
        <location evidence="1">Membrane</location>
        <topology evidence="1">Multi-pass membrane protein</topology>
    </subcellularLocation>
</comment>
<dbReference type="EnsemblMetazoa" id="CapteT195774">
    <property type="protein sequence ID" value="CapteP195774"/>
    <property type="gene ID" value="CapteG195774"/>
</dbReference>
<evidence type="ECO:0000256" key="5">
    <source>
        <dbReference type="SAM" id="Phobius"/>
    </source>
</evidence>
<dbReference type="GO" id="GO:0016020">
    <property type="term" value="C:membrane"/>
    <property type="evidence" value="ECO:0007669"/>
    <property type="project" value="UniProtKB-SubCell"/>
</dbReference>
<evidence type="ECO:0000256" key="2">
    <source>
        <dbReference type="ARBA" id="ARBA00022692"/>
    </source>
</evidence>
<feature type="transmembrane region" description="Helical" evidence="5">
    <location>
        <begin position="37"/>
        <end position="57"/>
    </location>
</feature>
<evidence type="ECO:0000313" key="6">
    <source>
        <dbReference type="EMBL" id="ELT93122.1"/>
    </source>
</evidence>
<reference evidence="8" key="1">
    <citation type="submission" date="2012-12" db="EMBL/GenBank/DDBJ databases">
        <authorList>
            <person name="Hellsten U."/>
            <person name="Grimwood J."/>
            <person name="Chapman J.A."/>
            <person name="Shapiro H."/>
            <person name="Aerts A."/>
            <person name="Otillar R.P."/>
            <person name="Terry A.Y."/>
            <person name="Boore J.L."/>
            <person name="Simakov O."/>
            <person name="Marletaz F."/>
            <person name="Cho S.-J."/>
            <person name="Edsinger-Gonzales E."/>
            <person name="Havlak P."/>
            <person name="Kuo D.-H."/>
            <person name="Larsson T."/>
            <person name="Lv J."/>
            <person name="Arendt D."/>
            <person name="Savage R."/>
            <person name="Osoegawa K."/>
            <person name="de Jong P."/>
            <person name="Lindberg D.R."/>
            <person name="Seaver E.C."/>
            <person name="Weisblat D.A."/>
            <person name="Putnam N.H."/>
            <person name="Grigoriev I.V."/>
            <person name="Rokhsar D.S."/>
        </authorList>
    </citation>
    <scope>NUCLEOTIDE SEQUENCE</scope>
    <source>
        <strain evidence="8">I ESC-2004</strain>
    </source>
</reference>
<dbReference type="PANTHER" id="PTHR11785">
    <property type="entry name" value="AMINO ACID TRANSPORTER"/>
    <property type="match status" value="1"/>
</dbReference>